<organism evidence="1 2">
    <name type="scientific">Marivirga sericea</name>
    <dbReference type="NCBI Taxonomy" id="1028"/>
    <lineage>
        <taxon>Bacteria</taxon>
        <taxon>Pseudomonadati</taxon>
        <taxon>Bacteroidota</taxon>
        <taxon>Cytophagia</taxon>
        <taxon>Cytophagales</taxon>
        <taxon>Marivirgaceae</taxon>
        <taxon>Marivirga</taxon>
    </lineage>
</organism>
<accession>A0A1X7JPL9</accession>
<dbReference type="RefSeq" id="WP_085516820.1">
    <property type="nucleotide sequence ID" value="NZ_FXAW01000003.1"/>
</dbReference>
<sequence>MILIGTSGSTKCDWQLVDARETRVKKSTKGINPFFMDDVAISDIVKSLGTEIIDQKSAIEVVYFFGAGCSSKHFASMVERGLSMVFNKSHLYVKEDIVAAAFATFNGEPSITALMGTGSNSCHFDGDIVRQEVSGMDFILGDEGSRSHFGKLLLSQYLKKQLPEDITRDLETEFQLNKEEILLNVYIKPYANVYLSSFSQFIKERIDHPYLRKLVKQSISEFVETYICSIKNYENLPIHFVGSVPYFFEEIVNEVVEDHQLKKGIFVEEPIDLLVEYLIEKHYRN</sequence>
<proteinExistence type="predicted"/>
<dbReference type="SUPFAM" id="SSF53067">
    <property type="entry name" value="Actin-like ATPase domain"/>
    <property type="match status" value="2"/>
</dbReference>
<dbReference type="STRING" id="1028.SAMN05661096_01911"/>
<dbReference type="CDD" id="cd24079">
    <property type="entry name" value="ASKHA_NBD_PG1100-like"/>
    <property type="match status" value="1"/>
</dbReference>
<dbReference type="OrthoDB" id="871343at2"/>
<dbReference type="Gene3D" id="3.30.420.40">
    <property type="match status" value="2"/>
</dbReference>
<evidence type="ECO:0000313" key="2">
    <source>
        <dbReference type="Proteomes" id="UP000193804"/>
    </source>
</evidence>
<name>A0A1X7JPL9_9BACT</name>
<dbReference type="InterPro" id="IPR043129">
    <property type="entry name" value="ATPase_NBD"/>
</dbReference>
<protein>
    <submittedName>
        <fullName evidence="1">BadF-type ATPase</fullName>
    </submittedName>
</protein>
<dbReference type="EMBL" id="FXAW01000003">
    <property type="protein sequence ID" value="SMG29843.1"/>
    <property type="molecule type" value="Genomic_DNA"/>
</dbReference>
<evidence type="ECO:0000313" key="1">
    <source>
        <dbReference type="EMBL" id="SMG29843.1"/>
    </source>
</evidence>
<dbReference type="AlphaFoldDB" id="A0A1X7JPL9"/>
<dbReference type="Proteomes" id="UP000193804">
    <property type="component" value="Unassembled WGS sequence"/>
</dbReference>
<keyword evidence="2" id="KW-1185">Reference proteome</keyword>
<gene>
    <name evidence="1" type="ORF">SAMN05661096_01911</name>
</gene>
<reference evidence="2" key="1">
    <citation type="submission" date="2017-04" db="EMBL/GenBank/DDBJ databases">
        <authorList>
            <person name="Varghese N."/>
            <person name="Submissions S."/>
        </authorList>
    </citation>
    <scope>NUCLEOTIDE SEQUENCE [LARGE SCALE GENOMIC DNA]</scope>
    <source>
        <strain evidence="2">DSM 4125</strain>
    </source>
</reference>
<dbReference type="Gene3D" id="1.10.720.160">
    <property type="match status" value="1"/>
</dbReference>